<accession>A0AAU8ARH1</accession>
<dbReference type="RefSeq" id="WP_353476270.1">
    <property type="nucleotide sequence ID" value="NZ_CP123387.1"/>
</dbReference>
<name>A0AAU8ARH1_9RHOB</name>
<sequence length="84" mass="8748">MVELEAFHTHLYPGARGRLISAPPEGGESAARVHFSDGGVAGARLTGETLAVAGHRTAAGTGIDARSWRLRFSGSDFSVVSRIA</sequence>
<proteinExistence type="predicted"/>
<dbReference type="AlphaFoldDB" id="A0AAU8ARH1"/>
<keyword evidence="1" id="KW-0614">Plasmid</keyword>
<dbReference type="EMBL" id="CP123387">
    <property type="protein sequence ID" value="XCC97378.1"/>
    <property type="molecule type" value="Genomic_DNA"/>
</dbReference>
<gene>
    <name evidence="1" type="ORF">PVT71_25285</name>
</gene>
<organism evidence="1">
    <name type="scientific">Alloyangia sp. H15</name>
    <dbReference type="NCBI Taxonomy" id="3029062"/>
    <lineage>
        <taxon>Bacteria</taxon>
        <taxon>Pseudomonadati</taxon>
        <taxon>Pseudomonadota</taxon>
        <taxon>Alphaproteobacteria</taxon>
        <taxon>Rhodobacterales</taxon>
        <taxon>Roseobacteraceae</taxon>
        <taxon>Alloyangia</taxon>
    </lineage>
</organism>
<geneLocation type="plasmid" evidence="1">
    <name>unnamed2</name>
</geneLocation>
<evidence type="ECO:0000313" key="1">
    <source>
        <dbReference type="EMBL" id="XCC97378.1"/>
    </source>
</evidence>
<protein>
    <submittedName>
        <fullName evidence="1">Uncharacterized protein</fullName>
    </submittedName>
</protein>
<reference evidence="1" key="1">
    <citation type="submission" date="2023-02" db="EMBL/GenBank/DDBJ databases">
        <title>Description and genomic characterization of Salipiger bruguierae sp. nov., isolated from the sediment of mangrove plant Bruguiera sexangula.</title>
        <authorList>
            <person name="Long M."/>
        </authorList>
    </citation>
    <scope>NUCLEOTIDE SEQUENCE</scope>
    <source>
        <strain evidence="1">H15</strain>
        <plasmid evidence="1">unnamed2</plasmid>
    </source>
</reference>